<dbReference type="CDD" id="cd01668">
    <property type="entry name" value="TGS_RSH"/>
    <property type="match status" value="1"/>
</dbReference>
<dbReference type="SUPFAM" id="SSF50494">
    <property type="entry name" value="Trypsin-like serine proteases"/>
    <property type="match status" value="1"/>
</dbReference>
<dbReference type="InterPro" id="IPR009003">
    <property type="entry name" value="Peptidase_S1_PA"/>
</dbReference>
<dbReference type="Pfam" id="PF13365">
    <property type="entry name" value="Trypsin_2"/>
    <property type="match status" value="1"/>
</dbReference>
<dbReference type="RefSeq" id="WP_086473415.1">
    <property type="nucleotide sequence ID" value="NZ_FXWJ01000002.1"/>
</dbReference>
<sequence length="1302" mass="141458">MTTGNFPGQDLLRDRSVRLGQLDGALPAFIGTGFFVRADTIATAGHVVEAALAVSATVGYFSADGHLVEAELLGRWADGALLRVRGEARSSRYVAHNPTIARDDALDTFGFPQGEFNVGGTPSPLVAAGTSYHGGDRVPRLRYTGLPPGAGASGSPVLNLRTGGVFGLVVTSDFANGTGHVEPLGPLLDRVLTGPAESDPEWLDALTDGQIRAGSWALPTRRLRRLVEAVHRQCEEHPHPGMLFEIPPPKLSKVYGEPVFIKRPRDKADMSPTRVTRAMLANGGLLIGTPGGGKSSTLRMVAAYMCEEFAAGRYSRVPVIVNAADIRLDSPLSESLASAANLTLFNGERVTDADLFSQEPTVVSQWHLLIDGFDEVLDPTVRAAIVAKLTPDAHDHAALLRHTVIASRPLPPAEYESMANLVDDAVFVQRPFEGNEVLHVMTLWLEALGVIDPGLAAARALGQMQVTESDALLRNPLMLAMTAQLYALSPDRDAPGSRSALYRQFLDAIRKRFFTRGAGNPGTQAAAALEHFGPQGSEAARTATESIYEDLGRSAYGWLSTDADEQILSDLLDHRRPRHVTEGAWADFTHDIIRRSGVAIQDGGSFRFLHQTLAEFLAAQVAVSGELGRRDALRDLLAPNSSLSSKYSFIRFAASGWASNRSFRGWLLRAIADDSDERAPTLVTDLLDDGVVLPRRLSAALAQRLRSELERDDLTDHHAVLLLVTQLSRVVDAGLLTEVVRALVRRTELERGTRTWAIAAVGSRVVGVSERLNTTEPSPASVQLALDALAASSNQQDAELMEFVRQDPELRGLVETATLRTILPTLFARTAHERPLELLLATVQTAFPQTKMDLIQHAFALVQRAVVEQSWHEPPTEREVPNPAPAAQILAELGFDRVVITAALLNGVPLAAEELAEEFGDEIASLVAGAAQLRRLTFGGGVTAETARKMMIAMSKDLRMLAIVLAERLRDARGWGSLTAEVAAPIAQDTWDIFVPLADWMGLEALRRELDDLSFAAVHPKLYVEIESLVRARIPGREQFVSEVVNAIGFDVKRQKIRATIVGRAKQYAEIYREMVVDGKEFDSLFDLVTVRIVADTLRNCYAVLGSIHARWTPIPGMLKDYIATPKFDLYQSVHTSVIGPRGTPITVFIRTVAMQERIDKGGTTNSKLAARLGEAGSLSAYSTAGFASSFFEILRDEVGASTVFVYTPKGDIITLPAGSTPVDFAYAVHTEVGHRTIGARVNGLLVPLESVLDSGDTVEIFTSRHAGAGPQVDWLDFVQDPRSKRQIRRWHRLFDPPEGGV</sequence>
<dbReference type="Gene3D" id="1.10.3210.10">
    <property type="entry name" value="Hypothetical protein af1432"/>
    <property type="match status" value="1"/>
</dbReference>
<keyword evidence="3" id="KW-1185">Reference proteome</keyword>
<dbReference type="Gene3D" id="3.10.20.30">
    <property type="match status" value="1"/>
</dbReference>
<dbReference type="PROSITE" id="PS51880">
    <property type="entry name" value="TGS"/>
    <property type="match status" value="1"/>
</dbReference>
<protein>
    <submittedName>
        <fullName evidence="2">(P)ppGpp synthetase, RelA/SpoT family</fullName>
    </submittedName>
</protein>
<dbReference type="InterPro" id="IPR007685">
    <property type="entry name" value="RelA_SpoT"/>
</dbReference>
<organism evidence="2 3">
    <name type="scientific">Plantibacter elymi</name>
    <name type="common">nom. nud.</name>
    <dbReference type="NCBI Taxonomy" id="199708"/>
    <lineage>
        <taxon>Bacteria</taxon>
        <taxon>Bacillati</taxon>
        <taxon>Actinomycetota</taxon>
        <taxon>Actinomycetes</taxon>
        <taxon>Micrococcales</taxon>
        <taxon>Microbacteriaceae</taxon>
        <taxon>Plantibacter</taxon>
    </lineage>
</organism>
<dbReference type="InterPro" id="IPR012675">
    <property type="entry name" value="Beta-grasp_dom_sf"/>
</dbReference>
<dbReference type="SUPFAM" id="SSF81271">
    <property type="entry name" value="TGS-like"/>
    <property type="match status" value="1"/>
</dbReference>
<dbReference type="Gene3D" id="3.30.460.10">
    <property type="entry name" value="Beta Polymerase, domain 2"/>
    <property type="match status" value="1"/>
</dbReference>
<accession>A0ABY1RAW9</accession>
<name>A0ABY1RAW9_9MICO</name>
<gene>
    <name evidence="2" type="ORF">SAMN06295909_1378</name>
</gene>
<evidence type="ECO:0000313" key="2">
    <source>
        <dbReference type="EMBL" id="SMQ66972.1"/>
    </source>
</evidence>
<dbReference type="PANTHER" id="PTHR21262:SF31">
    <property type="entry name" value="GTP PYROPHOSPHOKINASE"/>
    <property type="match status" value="1"/>
</dbReference>
<dbReference type="EMBL" id="FXWJ01000002">
    <property type="protein sequence ID" value="SMQ66972.1"/>
    <property type="molecule type" value="Genomic_DNA"/>
</dbReference>
<dbReference type="InterPro" id="IPR033655">
    <property type="entry name" value="TGS_RelA/SpoT"/>
</dbReference>
<dbReference type="Pfam" id="PF02824">
    <property type="entry name" value="TGS"/>
    <property type="match status" value="1"/>
</dbReference>
<evidence type="ECO:0000259" key="1">
    <source>
        <dbReference type="PROSITE" id="PS51880"/>
    </source>
</evidence>
<dbReference type="CDD" id="cd05399">
    <property type="entry name" value="NT_Rel-Spo_like"/>
    <property type="match status" value="1"/>
</dbReference>
<dbReference type="SMART" id="SM00954">
    <property type="entry name" value="RelA_SpoT"/>
    <property type="match status" value="1"/>
</dbReference>
<dbReference type="Pfam" id="PF04607">
    <property type="entry name" value="RelA_SpoT"/>
    <property type="match status" value="1"/>
</dbReference>
<dbReference type="SUPFAM" id="SSF109604">
    <property type="entry name" value="HD-domain/PDEase-like"/>
    <property type="match status" value="1"/>
</dbReference>
<dbReference type="Pfam" id="PF13328">
    <property type="entry name" value="HD_4"/>
    <property type="match status" value="1"/>
</dbReference>
<dbReference type="Proteomes" id="UP000194464">
    <property type="component" value="Unassembled WGS sequence"/>
</dbReference>
<dbReference type="InterPro" id="IPR004095">
    <property type="entry name" value="TGS"/>
</dbReference>
<dbReference type="PANTHER" id="PTHR21262">
    <property type="entry name" value="GUANOSINE-3',5'-BIS DIPHOSPHATE 3'-PYROPHOSPHOHYDROLASE"/>
    <property type="match status" value="1"/>
</dbReference>
<feature type="domain" description="TGS" evidence="1">
    <location>
        <begin position="1202"/>
        <end position="1263"/>
    </location>
</feature>
<evidence type="ECO:0000313" key="3">
    <source>
        <dbReference type="Proteomes" id="UP000194464"/>
    </source>
</evidence>
<proteinExistence type="predicted"/>
<reference evidence="2 3" key="1">
    <citation type="submission" date="2017-04" db="EMBL/GenBank/DDBJ databases">
        <authorList>
            <person name="Varghese N."/>
            <person name="Submissions S."/>
        </authorList>
    </citation>
    <scope>NUCLEOTIDE SEQUENCE [LARGE SCALE GENOMIC DNA]</scope>
    <source>
        <strain evidence="2 3">VKM Ac-1784</strain>
    </source>
</reference>
<comment type="caution">
    <text evidence="2">The sequence shown here is derived from an EMBL/GenBank/DDBJ whole genome shotgun (WGS) entry which is preliminary data.</text>
</comment>
<dbReference type="InterPro" id="IPR043519">
    <property type="entry name" value="NT_sf"/>
</dbReference>
<dbReference type="InterPro" id="IPR012676">
    <property type="entry name" value="TGS-like"/>
</dbReference>
<dbReference type="SUPFAM" id="SSF81301">
    <property type="entry name" value="Nucleotidyltransferase"/>
    <property type="match status" value="1"/>
</dbReference>